<comment type="similarity">
    <text evidence="2 7">Belongs to the peptidase M14 family.</text>
</comment>
<evidence type="ECO:0000313" key="10">
    <source>
        <dbReference type="Proteomes" id="UP000248627"/>
    </source>
</evidence>
<evidence type="ECO:0000256" key="4">
    <source>
        <dbReference type="ARBA" id="ARBA00022801"/>
    </source>
</evidence>
<dbReference type="InterPro" id="IPR000834">
    <property type="entry name" value="Peptidase_M14"/>
</dbReference>
<feature type="domain" description="Peptidase M14" evidence="8">
    <location>
        <begin position="398"/>
        <end position="713"/>
    </location>
</feature>
<dbReference type="SUPFAM" id="SSF53187">
    <property type="entry name" value="Zn-dependent exopeptidases"/>
    <property type="match status" value="1"/>
</dbReference>
<evidence type="ECO:0000256" key="1">
    <source>
        <dbReference type="ARBA" id="ARBA00001947"/>
    </source>
</evidence>
<evidence type="ECO:0000313" key="9">
    <source>
        <dbReference type="EMBL" id="PZF97494.1"/>
    </source>
</evidence>
<gene>
    <name evidence="9" type="ORF">C1I93_11575</name>
</gene>
<dbReference type="InterPro" id="IPR059177">
    <property type="entry name" value="GH29D-like_dom"/>
</dbReference>
<keyword evidence="3" id="KW-0645">Protease</keyword>
<name>A0A2W2CW07_9ACTN</name>
<keyword evidence="4" id="KW-0378">Hydrolase</keyword>
<protein>
    <submittedName>
        <fullName evidence="9">Zinc carboxypeptidase</fullName>
    </submittedName>
</protein>
<evidence type="ECO:0000256" key="3">
    <source>
        <dbReference type="ARBA" id="ARBA00022670"/>
    </source>
</evidence>
<organism evidence="9 10">
    <name type="scientific">Micromonospora endophytica</name>
    <dbReference type="NCBI Taxonomy" id="515350"/>
    <lineage>
        <taxon>Bacteria</taxon>
        <taxon>Bacillati</taxon>
        <taxon>Actinomycetota</taxon>
        <taxon>Actinomycetes</taxon>
        <taxon>Micromonosporales</taxon>
        <taxon>Micromonosporaceae</taxon>
        <taxon>Micromonospora</taxon>
    </lineage>
</organism>
<evidence type="ECO:0000259" key="8">
    <source>
        <dbReference type="PROSITE" id="PS52035"/>
    </source>
</evidence>
<comment type="cofactor">
    <cofactor evidence="1">
        <name>Zn(2+)</name>
        <dbReference type="ChEBI" id="CHEBI:29105"/>
    </cofactor>
</comment>
<dbReference type="Pfam" id="PF13290">
    <property type="entry name" value="CHB_HEX_C_1"/>
    <property type="match status" value="1"/>
</dbReference>
<keyword evidence="6" id="KW-0482">Metalloprotease</keyword>
<evidence type="ECO:0000256" key="7">
    <source>
        <dbReference type="PROSITE-ProRule" id="PRU01379"/>
    </source>
</evidence>
<dbReference type="PROSITE" id="PS52035">
    <property type="entry name" value="PEPTIDASE_M14"/>
    <property type="match status" value="1"/>
</dbReference>
<dbReference type="OrthoDB" id="5240362at2"/>
<dbReference type="GO" id="GO:0004181">
    <property type="term" value="F:metallocarboxypeptidase activity"/>
    <property type="evidence" value="ECO:0007669"/>
    <property type="project" value="InterPro"/>
</dbReference>
<sequence length="921" mass="97420">MSDTRTRSRWRYRLPVSAAVATGTAVLLLTGPPAVAVVPQAAAPEPASAFITPDLGRLADEQANVIEVLLADTDELDALVATGVDLDHHVDRTEDGIVVHAVVTGNEVATLTAAGFTFGKVLHTPADSAARIAEREATIAAHLAENQEFSAGAGKAARSVASDVKIIRADYYTNGTTQVLSVEAKWAQGQTATTALTVQRDSGPGTEIGSGGTQNITRFVDGGAYMYHRGAATVTSKPEYVQITSPTGGVAVAEVKEWLPIEGDSPEGPGYQKDFVTSYLTPTELYARIKTLAEQYPSLSEIVELPYKTNGYRRKAQAVLGTANASRVGVDSLAWGHEGGNNLAVELANPGAAASPLTVAVTGNDVRVSLATDASGAVTSTAAEVVAALNEQAGTLLKAYTYRGNAGAGVVAPAARTPLTDGLAAPASVSREPHTVYAIRIGKHRDGSKLGVLAYAQEHAREWVPPLVTIETAERLLRNYAIDANTRELVDNLDIWIAPSINPDGGHYSFYDFASQRRNMTNHCPTTGNADFLARNSWGVDNNRNYTEYSLFDGYSGASASCTSDTYAGPSELSEPENKNVDWLASRGNIKFSMNLHSSGNYFMWSPGAYATPGRISAPRPTVAEESLFWGASSRILTAIKRHRNLAVTPARTGPIADVLYSAAGNSGDMLWYKYGIYAWNFEVGTSFQPTWASAREETLEYSNGLVEMLRVARDYDTDEVAPTSSAKVEGSATAGMVDVTFSTSEPAAVFYTVDGTRPTFESTLYGSAGIREGGETLTLPAGTTLHWFSVDAAGNVEGGYQPDGTGDNYQKKKAYDPKELPLTTTVQVRCVAGKAYVGVQAFNDHTAAVSIALESAYGNKSFANVAPGGNAFQQFNTRASAVSAGSATVRATGSLNGEAVTTVVTKEYAGVNCADPRPAL</sequence>
<proteinExistence type="inferred from homology"/>
<dbReference type="GO" id="GO:0006508">
    <property type="term" value="P:proteolysis"/>
    <property type="evidence" value="ECO:0007669"/>
    <property type="project" value="UniProtKB-KW"/>
</dbReference>
<dbReference type="SMART" id="SM00631">
    <property type="entry name" value="Zn_pept"/>
    <property type="match status" value="1"/>
</dbReference>
<dbReference type="Gene3D" id="3.40.630.10">
    <property type="entry name" value="Zn peptidases"/>
    <property type="match status" value="1"/>
</dbReference>
<dbReference type="GO" id="GO:0008270">
    <property type="term" value="F:zinc ion binding"/>
    <property type="evidence" value="ECO:0007669"/>
    <property type="project" value="InterPro"/>
</dbReference>
<dbReference type="PANTHER" id="PTHR11705:SF143">
    <property type="entry name" value="SLL0236 PROTEIN"/>
    <property type="match status" value="1"/>
</dbReference>
<evidence type="ECO:0000256" key="6">
    <source>
        <dbReference type="ARBA" id="ARBA00023049"/>
    </source>
</evidence>
<dbReference type="GO" id="GO:0005615">
    <property type="term" value="C:extracellular space"/>
    <property type="evidence" value="ECO:0007669"/>
    <property type="project" value="TreeGrafter"/>
</dbReference>
<dbReference type="PANTHER" id="PTHR11705">
    <property type="entry name" value="PROTEASE FAMILY M14 CARBOXYPEPTIDASE A,B"/>
    <property type="match status" value="1"/>
</dbReference>
<evidence type="ECO:0000256" key="2">
    <source>
        <dbReference type="ARBA" id="ARBA00005988"/>
    </source>
</evidence>
<comment type="caution">
    <text evidence="9">The sequence shown here is derived from an EMBL/GenBank/DDBJ whole genome shotgun (WGS) entry which is preliminary data.</text>
</comment>
<dbReference type="Pfam" id="PF00246">
    <property type="entry name" value="Peptidase_M14"/>
    <property type="match status" value="1"/>
</dbReference>
<dbReference type="Proteomes" id="UP000248627">
    <property type="component" value="Unassembled WGS sequence"/>
</dbReference>
<keyword evidence="5" id="KW-0862">Zinc</keyword>
<accession>A0A2W2CW07</accession>
<keyword evidence="10" id="KW-1185">Reference proteome</keyword>
<evidence type="ECO:0000256" key="5">
    <source>
        <dbReference type="ARBA" id="ARBA00022833"/>
    </source>
</evidence>
<keyword evidence="9" id="KW-0121">Carboxypeptidase</keyword>
<dbReference type="EMBL" id="POTX01000059">
    <property type="protein sequence ID" value="PZF97494.1"/>
    <property type="molecule type" value="Genomic_DNA"/>
</dbReference>
<dbReference type="AlphaFoldDB" id="A0A2W2CW07"/>
<reference evidence="9 10" key="1">
    <citation type="submission" date="2018-01" db="EMBL/GenBank/DDBJ databases">
        <title>Draft genome sequence of Jishengella endophytica.</title>
        <authorList>
            <person name="Sahin N."/>
            <person name="Ay H."/>
            <person name="Saygin H."/>
        </authorList>
    </citation>
    <scope>NUCLEOTIDE SEQUENCE [LARGE SCALE GENOMIC DNA]</scope>
    <source>
        <strain evidence="9 10">DSM 45430</strain>
    </source>
</reference>
<feature type="active site" description="Proton donor/acceptor" evidence="7">
    <location>
        <position position="683"/>
    </location>
</feature>